<proteinExistence type="predicted"/>
<dbReference type="AlphaFoldDB" id="A0A6S6TSH5"/>
<accession>A0A6S6TSH5</accession>
<dbReference type="EMBL" id="CACVAZ010000119">
    <property type="protein sequence ID" value="CAA6818993.1"/>
    <property type="molecule type" value="Genomic_DNA"/>
</dbReference>
<organism evidence="1">
    <name type="scientific">uncultured Sulfurovum sp</name>
    <dbReference type="NCBI Taxonomy" id="269237"/>
    <lineage>
        <taxon>Bacteria</taxon>
        <taxon>Pseudomonadati</taxon>
        <taxon>Campylobacterota</taxon>
        <taxon>Epsilonproteobacteria</taxon>
        <taxon>Campylobacterales</taxon>
        <taxon>Sulfurovaceae</taxon>
        <taxon>Sulfurovum</taxon>
        <taxon>environmental samples</taxon>
    </lineage>
</organism>
<reference evidence="1" key="1">
    <citation type="submission" date="2020-01" db="EMBL/GenBank/DDBJ databases">
        <authorList>
            <person name="Meier V. D."/>
            <person name="Meier V D."/>
        </authorList>
    </citation>
    <scope>NUCLEOTIDE SEQUENCE</scope>
    <source>
        <strain evidence="1">HLG_WM_MAG_02</strain>
    </source>
</reference>
<gene>
    <name evidence="1" type="ORF">HELGO_WM18699</name>
</gene>
<name>A0A6S6TSH5_9BACT</name>
<protein>
    <submittedName>
        <fullName evidence="1">Uncharacterized protein</fullName>
    </submittedName>
</protein>
<sequence length="343" mass="39126">MFRKTFILFLTFMSLEAQSPHRLLTQKATMDNVLFLNPAKLRLMQPDEKLTFNFITSSLSLSSDSLEFIDELNSASSSTSKNQEISKLLKKNIGETLSFSAHNFSSVDQNKDDLSWSLGMAHTLDGYFITHTGFGSKGAMESFMEKYRVLIATASLKKENWDYGVNLKAMKKTRSSYNYSINEMIENDSLSDYFDNKNTQEENALAVDMGIVYAPSTINFNPNFSFSLLNIGNSSFKELGTLAQTSNIGISLTPYEELSLQIDYLDLFKNEDTQKFEDGFRVYLGKSFFNDNLTVSSGIVYNAWSFGLDYHYGIFKIGLHSYKVKEYNEKKQRRHELSLAVVW</sequence>
<evidence type="ECO:0000313" key="1">
    <source>
        <dbReference type="EMBL" id="CAA6818993.1"/>
    </source>
</evidence>